<evidence type="ECO:0000313" key="3">
    <source>
        <dbReference type="Proteomes" id="UP000663864"/>
    </source>
</evidence>
<comment type="caution">
    <text evidence="1">The sequence shown here is derived from an EMBL/GenBank/DDBJ whole genome shotgun (WGS) entry which is preliminary data.</text>
</comment>
<organism evidence="1 3">
    <name type="scientific">Rotaria sordida</name>
    <dbReference type="NCBI Taxonomy" id="392033"/>
    <lineage>
        <taxon>Eukaryota</taxon>
        <taxon>Metazoa</taxon>
        <taxon>Spiralia</taxon>
        <taxon>Gnathifera</taxon>
        <taxon>Rotifera</taxon>
        <taxon>Eurotatoria</taxon>
        <taxon>Bdelloidea</taxon>
        <taxon>Philodinida</taxon>
        <taxon>Philodinidae</taxon>
        <taxon>Rotaria</taxon>
    </lineage>
</organism>
<gene>
    <name evidence="2" type="ORF">JBS370_LOCUS9216</name>
    <name evidence="1" type="ORF">ZHD862_LOCUS19202</name>
</gene>
<dbReference type="Proteomes" id="UP000663864">
    <property type="component" value="Unassembled WGS sequence"/>
</dbReference>
<dbReference type="EMBL" id="CAJOBD010000616">
    <property type="protein sequence ID" value="CAF3696544.1"/>
    <property type="molecule type" value="Genomic_DNA"/>
</dbReference>
<dbReference type="AlphaFoldDB" id="A0A814RFH8"/>
<name>A0A814RFH8_9BILA</name>
<accession>A0A814RFH8</accession>
<protein>
    <submittedName>
        <fullName evidence="1">Uncharacterized protein</fullName>
    </submittedName>
</protein>
<dbReference type="Proteomes" id="UP000663836">
    <property type="component" value="Unassembled WGS sequence"/>
</dbReference>
<sequence>MSCEQKDEQFKLHFLDCDCTCCGIRQRYIPSITCNIDQSHFKQLVKDISKPRYGLDCNCLCGGKSSSKTIESCPCPTANSTAIPIQVNFSVDTGVKQLPNASLSNHN</sequence>
<dbReference type="EMBL" id="CAJNOT010001032">
    <property type="protein sequence ID" value="CAF1132270.1"/>
    <property type="molecule type" value="Genomic_DNA"/>
</dbReference>
<evidence type="ECO:0000313" key="2">
    <source>
        <dbReference type="EMBL" id="CAF3696544.1"/>
    </source>
</evidence>
<reference evidence="1" key="1">
    <citation type="submission" date="2021-02" db="EMBL/GenBank/DDBJ databases">
        <authorList>
            <person name="Nowell W R."/>
        </authorList>
    </citation>
    <scope>NUCLEOTIDE SEQUENCE</scope>
</reference>
<proteinExistence type="predicted"/>
<evidence type="ECO:0000313" key="1">
    <source>
        <dbReference type="EMBL" id="CAF1132270.1"/>
    </source>
</evidence>